<evidence type="ECO:0000256" key="11">
    <source>
        <dbReference type="SAM" id="MobiDB-lite"/>
    </source>
</evidence>
<feature type="region of interest" description="Disordered" evidence="11">
    <location>
        <begin position="1"/>
        <end position="26"/>
    </location>
</feature>
<dbReference type="SMART" id="SM00234">
    <property type="entry name" value="START"/>
    <property type="match status" value="1"/>
</dbReference>
<dbReference type="InterPro" id="IPR042160">
    <property type="entry name" value="HD-Zip_IV"/>
</dbReference>
<evidence type="ECO:0000256" key="5">
    <source>
        <dbReference type="ARBA" id="ARBA00023125"/>
    </source>
</evidence>
<dbReference type="InterPro" id="IPR023393">
    <property type="entry name" value="START-like_dom_sf"/>
</dbReference>
<name>A0A1S2YU90_CICAR</name>
<evidence type="ECO:0000256" key="9">
    <source>
        <dbReference type="PROSITE-ProRule" id="PRU00108"/>
    </source>
</evidence>
<dbReference type="SUPFAM" id="SSF55961">
    <property type="entry name" value="Bet v1-like"/>
    <property type="match status" value="2"/>
</dbReference>
<dbReference type="Gene3D" id="3.30.530.20">
    <property type="match status" value="1"/>
</dbReference>
<feature type="compositionally biased region" description="Polar residues" evidence="11">
    <location>
        <begin position="130"/>
        <end position="144"/>
    </location>
</feature>
<dbReference type="PANTHER" id="PTHR45654:SF9">
    <property type="entry name" value="HOMEOBOX-LEUCINE ZIPPER PROTEIN HDG10-RELATED"/>
    <property type="match status" value="1"/>
</dbReference>
<keyword evidence="4" id="KW-0175">Coiled coil</keyword>
<comment type="subcellular location">
    <subcellularLocation>
        <location evidence="1 9 10">Nucleus</location>
    </subcellularLocation>
</comment>
<dbReference type="KEGG" id="cam:101493899"/>
<evidence type="ECO:0000259" key="13">
    <source>
        <dbReference type="PROSITE" id="PS50848"/>
    </source>
</evidence>
<evidence type="ECO:0000313" key="15">
    <source>
        <dbReference type="RefSeq" id="XP_004510020.1"/>
    </source>
</evidence>
<dbReference type="STRING" id="3827.A0A1S2YU90"/>
<dbReference type="CDD" id="cd00086">
    <property type="entry name" value="homeodomain"/>
    <property type="match status" value="1"/>
</dbReference>
<dbReference type="PANTHER" id="PTHR45654">
    <property type="entry name" value="HOMEOBOX-LEUCINE ZIPPER PROTEIN MERISTEM L1"/>
    <property type="match status" value="1"/>
</dbReference>
<feature type="compositionally biased region" description="Basic and acidic residues" evidence="11">
    <location>
        <begin position="12"/>
        <end position="25"/>
    </location>
</feature>
<sequence length="630" mass="71862">MDASTGGSSGSGDKKNNNQNSKKEVPFYQLTSHQEQKLQALFKSFPHPEEFHYHKFAKELGIKPEQVKQWFQIRTELTKICPPKSQTDHAPTASNKRKLEETRVVNKESDIKKHEEPGHSSDKNSEENDQNPNPTGGNGESQESQKARMLTVATVAMNELCCLISTDRPLWLKPLNEAHGVVLNPDMYVNLNPEIVQLLASGKREESSKEELIVRSSGKQLVDSILDSDKRIELFPTIVTNAITVTVLDTGAPETRSGALQLMFEEVHILSPIVPSRIFFFLRYCKKVANASWVIVDVSLDFFYDRQTPNSAHKLPSGCMITELPNGKSKVVWIEHVIVKDRRQPIKLYENLIRRCNPFGAKRWLHELQRMYEKNHFSSLEYIPRHANDKEIVSKETRKSVMNLSNRMVHNFCRDLNTCGSGHIPMQLFGNISNSDEIQFNHRKFKDGILFTATGSVRLHVAPETVFYFLSDETRRHEWDIVVEDSRMHEIAHISSSQNFSYNRVSIHETYNFDNERMIHIVQESCMDPVGAYVVFASVDTRKMYRILNGENSSTIPLFPSGFMISRDGQFDHFDTPGSHHTQKGTLLTFSYQVLVSDQTSGAQIMHIITSVFAHTIHKIKVALNCTDDD</sequence>
<evidence type="ECO:0000256" key="7">
    <source>
        <dbReference type="ARBA" id="ARBA00023163"/>
    </source>
</evidence>
<keyword evidence="8 9" id="KW-0539">Nucleus</keyword>
<dbReference type="OrthoDB" id="1428586at2759"/>
<feature type="region of interest" description="Disordered" evidence="11">
    <location>
        <begin position="82"/>
        <end position="147"/>
    </location>
</feature>
<dbReference type="Pfam" id="PF01852">
    <property type="entry name" value="START"/>
    <property type="match status" value="1"/>
</dbReference>
<comment type="similarity">
    <text evidence="2">Belongs to the HD-ZIP homeobox family. Class IV subfamily.</text>
</comment>
<keyword evidence="6 9" id="KW-0371">Homeobox</keyword>
<evidence type="ECO:0000259" key="12">
    <source>
        <dbReference type="PROSITE" id="PS50071"/>
    </source>
</evidence>
<dbReference type="eggNOG" id="ENOG502QTNV">
    <property type="taxonomic scope" value="Eukaryota"/>
</dbReference>
<feature type="compositionally biased region" description="Basic and acidic residues" evidence="11">
    <location>
        <begin position="97"/>
        <end position="126"/>
    </location>
</feature>
<dbReference type="SUPFAM" id="SSF46689">
    <property type="entry name" value="Homeodomain-like"/>
    <property type="match status" value="1"/>
</dbReference>
<dbReference type="Gene3D" id="1.10.10.60">
    <property type="entry name" value="Homeodomain-like"/>
    <property type="match status" value="1"/>
</dbReference>
<reference evidence="14" key="1">
    <citation type="journal article" date="2013" name="Nat. Biotechnol.">
        <title>Draft genome sequence of chickpea (Cicer arietinum) provides a resource for trait improvement.</title>
        <authorList>
            <person name="Varshney R.K."/>
            <person name="Song C."/>
            <person name="Saxena R.K."/>
            <person name="Azam S."/>
            <person name="Yu S."/>
            <person name="Sharpe A.G."/>
            <person name="Cannon S."/>
            <person name="Baek J."/>
            <person name="Rosen B.D."/>
            <person name="Tar'an B."/>
            <person name="Millan T."/>
            <person name="Zhang X."/>
            <person name="Ramsay L.D."/>
            <person name="Iwata A."/>
            <person name="Wang Y."/>
            <person name="Nelson W."/>
            <person name="Farmer A.D."/>
            <person name="Gaur P.M."/>
            <person name="Soderlund C."/>
            <person name="Penmetsa R.V."/>
            <person name="Xu C."/>
            <person name="Bharti A.K."/>
            <person name="He W."/>
            <person name="Winter P."/>
            <person name="Zhao S."/>
            <person name="Hane J.K."/>
            <person name="Carrasquilla-Garcia N."/>
            <person name="Condie J.A."/>
            <person name="Upadhyaya H.D."/>
            <person name="Luo M.C."/>
            <person name="Thudi M."/>
            <person name="Gowda C.L."/>
            <person name="Singh N.P."/>
            <person name="Lichtenzveig J."/>
            <person name="Gali K.K."/>
            <person name="Rubio J."/>
            <person name="Nadarajan N."/>
            <person name="Dolezel J."/>
            <person name="Bansal K.C."/>
            <person name="Xu X."/>
            <person name="Edwards D."/>
            <person name="Zhang G."/>
            <person name="Kahl G."/>
            <person name="Gil J."/>
            <person name="Singh K.B."/>
            <person name="Datta S.K."/>
            <person name="Jackson S.A."/>
            <person name="Wang J."/>
            <person name="Cook D.R."/>
        </authorList>
    </citation>
    <scope>NUCLEOTIDE SEQUENCE [LARGE SCALE GENOMIC DNA]</scope>
    <source>
        <strain evidence="14">cv. CDC Frontier</strain>
    </source>
</reference>
<dbReference type="PROSITE" id="PS50848">
    <property type="entry name" value="START"/>
    <property type="match status" value="1"/>
</dbReference>
<dbReference type="RefSeq" id="XP_004510020.1">
    <property type="nucleotide sequence ID" value="XM_004509963.2"/>
</dbReference>
<feature type="domain" description="Homeobox" evidence="12">
    <location>
        <begin position="21"/>
        <end position="74"/>
    </location>
</feature>
<dbReference type="GO" id="GO:0008289">
    <property type="term" value="F:lipid binding"/>
    <property type="evidence" value="ECO:0007669"/>
    <property type="project" value="InterPro"/>
</dbReference>
<dbReference type="Pfam" id="PF25797">
    <property type="entry name" value="PDF2_C"/>
    <property type="match status" value="1"/>
</dbReference>
<dbReference type="Pfam" id="PF00046">
    <property type="entry name" value="Homeodomain"/>
    <property type="match status" value="1"/>
</dbReference>
<dbReference type="Proteomes" id="UP000087171">
    <property type="component" value="Chromosome Ca7"/>
</dbReference>
<evidence type="ECO:0000313" key="14">
    <source>
        <dbReference type="Proteomes" id="UP000087171"/>
    </source>
</evidence>
<feature type="compositionally biased region" description="Polar residues" evidence="11">
    <location>
        <begin position="84"/>
        <end position="94"/>
    </location>
</feature>
<reference evidence="15" key="2">
    <citation type="submission" date="2025-08" db="UniProtKB">
        <authorList>
            <consortium name="RefSeq"/>
        </authorList>
    </citation>
    <scope>IDENTIFICATION</scope>
    <source>
        <tissue evidence="15">Etiolated seedlings</tissue>
    </source>
</reference>
<feature type="domain" description="START" evidence="13">
    <location>
        <begin position="142"/>
        <end position="377"/>
    </location>
</feature>
<keyword evidence="14" id="KW-1185">Reference proteome</keyword>
<dbReference type="InterPro" id="IPR009057">
    <property type="entry name" value="Homeodomain-like_sf"/>
</dbReference>
<dbReference type="GO" id="GO:0005634">
    <property type="term" value="C:nucleus"/>
    <property type="evidence" value="ECO:0007669"/>
    <property type="project" value="UniProtKB-SubCell"/>
</dbReference>
<gene>
    <name evidence="15" type="primary">LOC101493899</name>
</gene>
<keyword evidence="3" id="KW-0805">Transcription regulation</keyword>
<keyword evidence="7" id="KW-0804">Transcription</keyword>
<dbReference type="InterPro" id="IPR057993">
    <property type="entry name" value="HD-Zip_IV_C"/>
</dbReference>
<dbReference type="PaxDb" id="3827-XP_004510020.1"/>
<evidence type="ECO:0000256" key="1">
    <source>
        <dbReference type="ARBA" id="ARBA00004123"/>
    </source>
</evidence>
<organism evidence="14 15">
    <name type="scientific">Cicer arietinum</name>
    <name type="common">Chickpea</name>
    <name type="synonym">Garbanzo</name>
    <dbReference type="NCBI Taxonomy" id="3827"/>
    <lineage>
        <taxon>Eukaryota</taxon>
        <taxon>Viridiplantae</taxon>
        <taxon>Streptophyta</taxon>
        <taxon>Embryophyta</taxon>
        <taxon>Tracheophyta</taxon>
        <taxon>Spermatophyta</taxon>
        <taxon>Magnoliopsida</taxon>
        <taxon>eudicotyledons</taxon>
        <taxon>Gunneridae</taxon>
        <taxon>Pentapetalae</taxon>
        <taxon>rosids</taxon>
        <taxon>fabids</taxon>
        <taxon>Fabales</taxon>
        <taxon>Fabaceae</taxon>
        <taxon>Papilionoideae</taxon>
        <taxon>50 kb inversion clade</taxon>
        <taxon>NPAAA clade</taxon>
        <taxon>Hologalegina</taxon>
        <taxon>IRL clade</taxon>
        <taxon>Cicereae</taxon>
        <taxon>Cicer</taxon>
    </lineage>
</organism>
<evidence type="ECO:0000256" key="3">
    <source>
        <dbReference type="ARBA" id="ARBA00023015"/>
    </source>
</evidence>
<evidence type="ECO:0000256" key="10">
    <source>
        <dbReference type="RuleBase" id="RU000682"/>
    </source>
</evidence>
<dbReference type="PROSITE" id="PS50071">
    <property type="entry name" value="HOMEOBOX_2"/>
    <property type="match status" value="1"/>
</dbReference>
<dbReference type="GO" id="GO:0003677">
    <property type="term" value="F:DNA binding"/>
    <property type="evidence" value="ECO:0007669"/>
    <property type="project" value="UniProtKB-UniRule"/>
</dbReference>
<evidence type="ECO:0000256" key="8">
    <source>
        <dbReference type="ARBA" id="ARBA00023242"/>
    </source>
</evidence>
<dbReference type="InterPro" id="IPR001356">
    <property type="entry name" value="HD"/>
</dbReference>
<proteinExistence type="inferred from homology"/>
<keyword evidence="5 9" id="KW-0238">DNA-binding</keyword>
<evidence type="ECO:0000256" key="2">
    <source>
        <dbReference type="ARBA" id="ARBA00006789"/>
    </source>
</evidence>
<protein>
    <submittedName>
        <fullName evidence="15">Homeobox-leucine zipper protein HDG12-like</fullName>
    </submittedName>
</protein>
<dbReference type="GeneID" id="101493899"/>
<dbReference type="InterPro" id="IPR002913">
    <property type="entry name" value="START_lipid-bd_dom"/>
</dbReference>
<dbReference type="AlphaFoldDB" id="A0A1S2YU90"/>
<evidence type="ECO:0000256" key="6">
    <source>
        <dbReference type="ARBA" id="ARBA00023155"/>
    </source>
</evidence>
<feature type="DNA-binding region" description="Homeobox" evidence="9">
    <location>
        <begin position="23"/>
        <end position="75"/>
    </location>
</feature>
<accession>A0A1S2YU90</accession>
<evidence type="ECO:0000256" key="4">
    <source>
        <dbReference type="ARBA" id="ARBA00023054"/>
    </source>
</evidence>